<comment type="caution">
    <text evidence="1">The sequence shown here is derived from an EMBL/GenBank/DDBJ whole genome shotgun (WGS) entry which is preliminary data.</text>
</comment>
<name>A0AA39V127_9AGAR</name>
<gene>
    <name evidence="1" type="ORF">EDD18DRAFT_1325886</name>
</gene>
<evidence type="ECO:0000313" key="2">
    <source>
        <dbReference type="Proteomes" id="UP001175228"/>
    </source>
</evidence>
<keyword evidence="2" id="KW-1185">Reference proteome</keyword>
<reference evidence="1" key="1">
    <citation type="submission" date="2023-06" db="EMBL/GenBank/DDBJ databases">
        <authorList>
            <consortium name="Lawrence Berkeley National Laboratory"/>
            <person name="Ahrendt S."/>
            <person name="Sahu N."/>
            <person name="Indic B."/>
            <person name="Wong-Bajracharya J."/>
            <person name="Merenyi Z."/>
            <person name="Ke H.-M."/>
            <person name="Monk M."/>
            <person name="Kocsube S."/>
            <person name="Drula E."/>
            <person name="Lipzen A."/>
            <person name="Balint B."/>
            <person name="Henrissat B."/>
            <person name="Andreopoulos B."/>
            <person name="Martin F.M."/>
            <person name="Harder C.B."/>
            <person name="Rigling D."/>
            <person name="Ford K.L."/>
            <person name="Foster G.D."/>
            <person name="Pangilinan J."/>
            <person name="Papanicolaou A."/>
            <person name="Barry K."/>
            <person name="LaButti K."/>
            <person name="Viragh M."/>
            <person name="Koriabine M."/>
            <person name="Yan M."/>
            <person name="Riley R."/>
            <person name="Champramary S."/>
            <person name="Plett K.L."/>
            <person name="Tsai I.J."/>
            <person name="Slot J."/>
            <person name="Sipos G."/>
            <person name="Plett J."/>
            <person name="Nagy L.G."/>
            <person name="Grigoriev I.V."/>
        </authorList>
    </citation>
    <scope>NUCLEOTIDE SEQUENCE</scope>
    <source>
        <strain evidence="1">HWK02</strain>
    </source>
</reference>
<protein>
    <submittedName>
        <fullName evidence="1">Uncharacterized protein</fullName>
    </submittedName>
</protein>
<dbReference type="AlphaFoldDB" id="A0AA39V127"/>
<dbReference type="Proteomes" id="UP001175228">
    <property type="component" value="Unassembled WGS sequence"/>
</dbReference>
<accession>A0AA39V127</accession>
<proteinExistence type="predicted"/>
<organism evidence="1 2">
    <name type="scientific">Armillaria luteobubalina</name>
    <dbReference type="NCBI Taxonomy" id="153913"/>
    <lineage>
        <taxon>Eukaryota</taxon>
        <taxon>Fungi</taxon>
        <taxon>Dikarya</taxon>
        <taxon>Basidiomycota</taxon>
        <taxon>Agaricomycotina</taxon>
        <taxon>Agaricomycetes</taxon>
        <taxon>Agaricomycetidae</taxon>
        <taxon>Agaricales</taxon>
        <taxon>Marasmiineae</taxon>
        <taxon>Physalacriaceae</taxon>
        <taxon>Armillaria</taxon>
    </lineage>
</organism>
<evidence type="ECO:0000313" key="1">
    <source>
        <dbReference type="EMBL" id="KAK0506744.1"/>
    </source>
</evidence>
<dbReference type="EMBL" id="JAUEPU010000001">
    <property type="protein sequence ID" value="KAK0506744.1"/>
    <property type="molecule type" value="Genomic_DNA"/>
</dbReference>
<sequence>MFVRFEKCRRAWNIVQRIDVRFSKEIWRVMSLMPGAYFARPKDPRPRDRRCEGISVWTRPEDTEGIQDRLNIPSAWYQPRGIIDQGNIHLLRGVNECTSLLRLQYLPRSLQHRGNDSSGMPFMRAESQDKLKAAGEKAEMEPGVLGRARDPDALPSKSALEKFSLKVASGVGFSGLLRIALESVRLFLELMVRVSRTLGVGYGSVNGCFTVGREEELESMTKREEH</sequence>